<feature type="compositionally biased region" description="Basic residues" evidence="1">
    <location>
        <begin position="57"/>
        <end position="76"/>
    </location>
</feature>
<comment type="caution">
    <text evidence="3">The sequence shown here is derived from an EMBL/GenBank/DDBJ whole genome shotgun (WGS) entry which is preliminary data.</text>
</comment>
<gene>
    <name evidence="3" type="ORF">F444_02944</name>
</gene>
<feature type="region of interest" description="Disordered" evidence="1">
    <location>
        <begin position="25"/>
        <end position="111"/>
    </location>
</feature>
<evidence type="ECO:0000256" key="1">
    <source>
        <dbReference type="SAM" id="MobiDB-lite"/>
    </source>
</evidence>
<sequence length="111" mass="11911">MKFFSVVALLAIIAQYTQCTEANQMLRSSSAQTVDVSDENKPAGGKWDGKMNGGNHGGRHPRHSKGSLDGKRRHGSRPSNGMKYGVKNGKGRGRGGRKAGRTNPAEDQSTE</sequence>
<feature type="compositionally biased region" description="Polar residues" evidence="1">
    <location>
        <begin position="25"/>
        <end position="35"/>
    </location>
</feature>
<evidence type="ECO:0000313" key="3">
    <source>
        <dbReference type="EMBL" id="ETO82969.1"/>
    </source>
</evidence>
<reference evidence="3 4" key="1">
    <citation type="submission" date="2013-11" db="EMBL/GenBank/DDBJ databases">
        <title>The Genome Sequence of Phytophthora parasitica P1976.</title>
        <authorList>
            <consortium name="The Broad Institute Genomics Platform"/>
            <person name="Russ C."/>
            <person name="Tyler B."/>
            <person name="Panabieres F."/>
            <person name="Shan W."/>
            <person name="Tripathy S."/>
            <person name="Grunwald N."/>
            <person name="Machado M."/>
            <person name="Johnson C.S."/>
            <person name="Walker B."/>
            <person name="Young S."/>
            <person name="Zeng Q."/>
            <person name="Gargeya S."/>
            <person name="Fitzgerald M."/>
            <person name="Haas B."/>
            <person name="Abouelleil A."/>
            <person name="Allen A.W."/>
            <person name="Alvarado L."/>
            <person name="Arachchi H.M."/>
            <person name="Berlin A.M."/>
            <person name="Chapman S.B."/>
            <person name="Gainer-Dewar J."/>
            <person name="Goldberg J."/>
            <person name="Griggs A."/>
            <person name="Gujja S."/>
            <person name="Hansen M."/>
            <person name="Howarth C."/>
            <person name="Imamovic A."/>
            <person name="Ireland A."/>
            <person name="Larimer J."/>
            <person name="McCowan C."/>
            <person name="Murphy C."/>
            <person name="Pearson M."/>
            <person name="Poon T.W."/>
            <person name="Priest M."/>
            <person name="Roberts A."/>
            <person name="Saif S."/>
            <person name="Shea T."/>
            <person name="Sisk P."/>
            <person name="Sykes S."/>
            <person name="Wortman J."/>
            <person name="Nusbaum C."/>
            <person name="Birren B."/>
        </authorList>
    </citation>
    <scope>NUCLEOTIDE SEQUENCE [LARGE SCALE GENOMIC DNA]</scope>
    <source>
        <strain evidence="3 4">P1976</strain>
    </source>
</reference>
<accession>A0A081AVQ8</accession>
<dbReference type="EMBL" id="ANJA01000589">
    <property type="protein sequence ID" value="ETO82969.1"/>
    <property type="molecule type" value="Genomic_DNA"/>
</dbReference>
<evidence type="ECO:0008006" key="5">
    <source>
        <dbReference type="Google" id="ProtNLM"/>
    </source>
</evidence>
<organism evidence="3 4">
    <name type="scientific">Phytophthora nicotianae P1976</name>
    <dbReference type="NCBI Taxonomy" id="1317066"/>
    <lineage>
        <taxon>Eukaryota</taxon>
        <taxon>Sar</taxon>
        <taxon>Stramenopiles</taxon>
        <taxon>Oomycota</taxon>
        <taxon>Peronosporomycetes</taxon>
        <taxon>Peronosporales</taxon>
        <taxon>Peronosporaceae</taxon>
        <taxon>Phytophthora</taxon>
    </lineage>
</organism>
<dbReference type="OrthoDB" id="120328at2759"/>
<protein>
    <recommendedName>
        <fullName evidence="5">RxLR effector protein</fullName>
    </recommendedName>
</protein>
<feature type="signal peptide" evidence="2">
    <location>
        <begin position="1"/>
        <end position="19"/>
    </location>
</feature>
<evidence type="ECO:0000256" key="2">
    <source>
        <dbReference type="SAM" id="SignalP"/>
    </source>
</evidence>
<dbReference type="AlphaFoldDB" id="A0A081AVQ8"/>
<feature type="chain" id="PRO_5001754447" description="RxLR effector protein" evidence="2">
    <location>
        <begin position="20"/>
        <end position="111"/>
    </location>
</feature>
<name>A0A081AVQ8_PHYNI</name>
<proteinExistence type="predicted"/>
<evidence type="ECO:0000313" key="4">
    <source>
        <dbReference type="Proteomes" id="UP000028582"/>
    </source>
</evidence>
<feature type="compositionally biased region" description="Basic residues" evidence="1">
    <location>
        <begin position="89"/>
        <end position="100"/>
    </location>
</feature>
<keyword evidence="2" id="KW-0732">Signal</keyword>
<dbReference type="Proteomes" id="UP000028582">
    <property type="component" value="Unassembled WGS sequence"/>
</dbReference>